<sequence>MATLELDENQAGYQIRAFKPGLIQVNDITFTQSIIISPDQLIENWAPQTAAALSAHALQLAVALKPDILLIGTGATHVFLPVEIYGELINQGIGVEIMDTSAACRTYNVLSAENRRVVAALIIQ</sequence>
<dbReference type="Pfam" id="PF04430">
    <property type="entry name" value="DUF498"/>
    <property type="match status" value="1"/>
</dbReference>
<name>A0A370GNI4_9COXI</name>
<comment type="caution">
    <text evidence="1">The sequence shown here is derived from an EMBL/GenBank/DDBJ whole genome shotgun (WGS) entry which is preliminary data.</text>
</comment>
<dbReference type="RefSeq" id="WP_170131780.1">
    <property type="nucleotide sequence ID" value="NZ_LR699114.1"/>
</dbReference>
<evidence type="ECO:0000313" key="1">
    <source>
        <dbReference type="EMBL" id="RDI44836.1"/>
    </source>
</evidence>
<dbReference type="Proteomes" id="UP000254720">
    <property type="component" value="Unassembled WGS sequence"/>
</dbReference>
<dbReference type="PANTHER" id="PTHR21192">
    <property type="entry name" value="NUCLEAR PROTEIN E3-3"/>
    <property type="match status" value="1"/>
</dbReference>
<dbReference type="InterPro" id="IPR036748">
    <property type="entry name" value="MTH938-like_sf"/>
</dbReference>
<reference evidence="1 2" key="1">
    <citation type="submission" date="2018-07" db="EMBL/GenBank/DDBJ databases">
        <title>Genomic Encyclopedia of Type Strains, Phase IV (KMG-IV): sequencing the most valuable type-strain genomes for metagenomic binning, comparative biology and taxonomic classification.</title>
        <authorList>
            <person name="Goeker M."/>
        </authorList>
    </citation>
    <scope>NUCLEOTIDE SEQUENCE [LARGE SCALE GENOMIC DNA]</scope>
    <source>
        <strain evidence="1 2">DSM 16500</strain>
    </source>
</reference>
<dbReference type="EMBL" id="QQAX01000008">
    <property type="protein sequence ID" value="RDI44836.1"/>
    <property type="molecule type" value="Genomic_DNA"/>
</dbReference>
<dbReference type="InterPro" id="IPR007523">
    <property type="entry name" value="NDUFAF3/AAMDC"/>
</dbReference>
<keyword evidence="2" id="KW-1185">Reference proteome</keyword>
<evidence type="ECO:0008006" key="3">
    <source>
        <dbReference type="Google" id="ProtNLM"/>
    </source>
</evidence>
<dbReference type="CDD" id="cd05560">
    <property type="entry name" value="Xcc1710_like"/>
    <property type="match status" value="1"/>
</dbReference>
<evidence type="ECO:0000313" key="2">
    <source>
        <dbReference type="Proteomes" id="UP000254720"/>
    </source>
</evidence>
<organism evidence="1 2">
    <name type="scientific">Aquicella lusitana</name>
    <dbReference type="NCBI Taxonomy" id="254246"/>
    <lineage>
        <taxon>Bacteria</taxon>
        <taxon>Pseudomonadati</taxon>
        <taxon>Pseudomonadota</taxon>
        <taxon>Gammaproteobacteria</taxon>
        <taxon>Legionellales</taxon>
        <taxon>Coxiellaceae</taxon>
        <taxon>Aquicella</taxon>
    </lineage>
</organism>
<dbReference type="PANTHER" id="PTHR21192:SF2">
    <property type="entry name" value="NADH DEHYDROGENASE [UBIQUINONE] 1 ALPHA SUBCOMPLEX ASSEMBLY FACTOR 3"/>
    <property type="match status" value="1"/>
</dbReference>
<gene>
    <name evidence="1" type="ORF">C8D86_10890</name>
</gene>
<dbReference type="AlphaFoldDB" id="A0A370GNI4"/>
<dbReference type="SUPFAM" id="SSF64076">
    <property type="entry name" value="MTH938-like"/>
    <property type="match status" value="1"/>
</dbReference>
<dbReference type="Gene3D" id="3.40.1230.10">
    <property type="entry name" value="MTH938-like"/>
    <property type="match status" value="1"/>
</dbReference>
<accession>A0A370GNI4</accession>
<proteinExistence type="predicted"/>
<protein>
    <recommendedName>
        <fullName evidence="3">Mth938-like domain-containing protein</fullName>
    </recommendedName>
</protein>